<dbReference type="Gene3D" id="6.10.70.10">
    <property type="match status" value="1"/>
</dbReference>
<feature type="domain" description="BRCA2 OB3" evidence="3">
    <location>
        <begin position="531"/>
        <end position="677"/>
    </location>
</feature>
<evidence type="ECO:0000259" key="2">
    <source>
        <dbReference type="Pfam" id="PF09103"/>
    </source>
</evidence>
<dbReference type="Pfam" id="PF09104">
    <property type="entry name" value="BRCA-2_OB3"/>
    <property type="match status" value="1"/>
</dbReference>
<dbReference type="InterPro" id="IPR015525">
    <property type="entry name" value="BRCA2"/>
</dbReference>
<reference evidence="4" key="1">
    <citation type="submission" date="2022-03" db="EMBL/GenBank/DDBJ databases">
        <authorList>
            <person name="Martin H S."/>
        </authorList>
    </citation>
    <scope>NUCLEOTIDE SEQUENCE</scope>
</reference>
<evidence type="ECO:0000313" key="4">
    <source>
        <dbReference type="EMBL" id="CAH2056085.1"/>
    </source>
</evidence>
<name>A0ABN8IHM4_9NEOP</name>
<proteinExistence type="predicted"/>
<evidence type="ECO:0000256" key="1">
    <source>
        <dbReference type="SAM" id="MobiDB-lite"/>
    </source>
</evidence>
<sequence length="870" mass="99083">MSVGTNLSKLNTNITQFGTQCVSDTQLISIVENVEKIVPPKDEKYNETITEDIKNGLQANSFGIRQVQDDSERHSTGDNPSIAASKQCNTLNKSNKKEISDQIKLEDQNIIKEFENDLIDFDIYRIDSAINFKSNENKRQSKYDANPVDEKFFPNQHLDKELHNVERPALRKLLEKDDVSTKTMILRVIQIYTDAVPMTSVTETSDVELLLTDGWYCVKACLDQMLVKLVRNQKITVGTKLAIHGAELLNCDQGLAPWEDTSRVRLKIFGNSTRRARWDARLGWHGAGAILTRLSNVQLNGGKVSKLRAIVTRVYPTLYVEKFEDGSTVTRSERLEHLYQMKYESERHALLEKMYEEVEKEFTNQESQDSECDSELMRSINNGSQIYKMMRQSRDPGEYRANLTKSQCVMLQDYSSRRREKLLQTVQSRVEERLKTTGLHTGRNVVPVMKIRLADISDSGEISKAMMSVWRPSDAVQDIIKEGVWIDMFNIVPTALRLSELQFSAGRQTIFSRSNYKESSKTEHITSQLKRTCCSIKDLVKNPVMSTYCNEVDLVGLVFLVDPSMADFESIKGQLFQNVYLTDAEKNIVCVNFWGGLKKFGYENILDTGQVLACMNLQKRAGNSRKSIPQFRATEFSHFTKTPKMLNLRQVVEDLNRTLSSINIKKLTEECVSKKNHYSILKYSDGENISPYRINYSDYSVSRHKAYIDSPLTRKRNYMDDVLNLSGLDFESTFKQTDTQDMAPSTLLRKKKVNEKIAKLKMYGEPPPIIPIHIINQSNNAARAFKNPLSSKNSVSTNVYSETFKEQATCSIPHDNSSPKLCFKNSIKRNSGNPVKLNFSNALSTDDVKESKVGDPFAEEFDVSPPLSLD</sequence>
<dbReference type="InterPro" id="IPR012340">
    <property type="entry name" value="NA-bd_OB-fold"/>
</dbReference>
<dbReference type="PANTHER" id="PTHR11289:SF0">
    <property type="entry name" value="BREAST CANCER TYPE 2 SUSCEPTIBILITY PROTEIN"/>
    <property type="match status" value="1"/>
</dbReference>
<protein>
    <recommendedName>
        <fullName evidence="6">Breast cancer type 2 susceptibility protein</fullName>
    </recommendedName>
</protein>
<evidence type="ECO:0008006" key="6">
    <source>
        <dbReference type="Google" id="ProtNLM"/>
    </source>
</evidence>
<organism evidence="4 5">
    <name type="scientific">Iphiclides podalirius</name>
    <name type="common">scarce swallowtail</name>
    <dbReference type="NCBI Taxonomy" id="110791"/>
    <lineage>
        <taxon>Eukaryota</taxon>
        <taxon>Metazoa</taxon>
        <taxon>Ecdysozoa</taxon>
        <taxon>Arthropoda</taxon>
        <taxon>Hexapoda</taxon>
        <taxon>Insecta</taxon>
        <taxon>Pterygota</taxon>
        <taxon>Neoptera</taxon>
        <taxon>Endopterygota</taxon>
        <taxon>Lepidoptera</taxon>
        <taxon>Glossata</taxon>
        <taxon>Ditrysia</taxon>
        <taxon>Papilionoidea</taxon>
        <taxon>Papilionidae</taxon>
        <taxon>Papilioninae</taxon>
        <taxon>Iphiclides</taxon>
    </lineage>
</organism>
<dbReference type="InterPro" id="IPR015187">
    <property type="entry name" value="BRCA2_OB_1"/>
</dbReference>
<keyword evidence="5" id="KW-1185">Reference proteome</keyword>
<dbReference type="EMBL" id="OW152835">
    <property type="protein sequence ID" value="CAH2056085.1"/>
    <property type="molecule type" value="Genomic_DNA"/>
</dbReference>
<gene>
    <name evidence="4" type="ORF">IPOD504_LOCUS9357</name>
</gene>
<dbReference type="Gene3D" id="2.40.50.140">
    <property type="entry name" value="Nucleic acid-binding proteins"/>
    <property type="match status" value="3"/>
</dbReference>
<evidence type="ECO:0000259" key="3">
    <source>
        <dbReference type="Pfam" id="PF09104"/>
    </source>
</evidence>
<dbReference type="SUPFAM" id="SSF50249">
    <property type="entry name" value="Nucleic acid-binding proteins"/>
    <property type="match status" value="3"/>
</dbReference>
<dbReference type="PANTHER" id="PTHR11289">
    <property type="entry name" value="BREAST CANCER TYPE 2 SUSCEPTIBILITY PROTEIN BRCA2"/>
    <property type="match status" value="1"/>
</dbReference>
<dbReference type="Proteomes" id="UP000837857">
    <property type="component" value="Chromosome 23"/>
</dbReference>
<dbReference type="InterPro" id="IPR015188">
    <property type="entry name" value="BRCA2_OB_3"/>
</dbReference>
<feature type="non-terminal residue" evidence="4">
    <location>
        <position position="870"/>
    </location>
</feature>
<evidence type="ECO:0000313" key="5">
    <source>
        <dbReference type="Proteomes" id="UP000837857"/>
    </source>
</evidence>
<dbReference type="SUPFAM" id="SSF81878">
    <property type="entry name" value="BRCA2 tower domain"/>
    <property type="match status" value="1"/>
</dbReference>
<feature type="domain" description="BRCA2 OB1" evidence="2">
    <location>
        <begin position="168"/>
        <end position="285"/>
    </location>
</feature>
<feature type="region of interest" description="Disordered" evidence="1">
    <location>
        <begin position="849"/>
        <end position="870"/>
    </location>
</feature>
<accession>A0ABN8IHM4</accession>
<dbReference type="Pfam" id="PF09103">
    <property type="entry name" value="BRCA-2_OB1"/>
    <property type="match status" value="1"/>
</dbReference>